<evidence type="ECO:0000256" key="7">
    <source>
        <dbReference type="HAMAP-Rule" id="MF_03179"/>
    </source>
</evidence>
<evidence type="ECO:0000256" key="1">
    <source>
        <dbReference type="ARBA" id="ARBA00012156"/>
    </source>
</evidence>
<dbReference type="PRINTS" id="PR00789">
    <property type="entry name" value="OSIALOPTASE"/>
</dbReference>
<evidence type="ECO:0000256" key="2">
    <source>
        <dbReference type="ARBA" id="ARBA00022679"/>
    </source>
</evidence>
<sequence length="383" mass="41028">MPCRRGNVLRTFRSRQSPFVSRNIYVLALESSADDTCAAVVSSNRKILSNVVAHQFQDQEKWGGIHPMISTECHQKRMPGTVRMALEESGMDMDSIDGIAFTRGPGMVSCLNVGANAAKTLAAALNKPIVGVHHMQAHALTPFLTSENPPQFPFLALLASGGHTMLLLATSPVSFKMLANTADVSIGNAFDRVSRELKIPWGEASGSARIGAGPMLEKIAAKHPTSNPYSFPELPLAMQGSLGFSFGGLVSSVQRLITKLGPAATEDSATQAAIAHAFQHAAVGQLQEKLMLALRSCERRGIAVKTVVASGGVASNMYLRSCVESTMKTLGIAVQYPPISLCTDNAAMIAWASMDRFLRGDVDPYDITVKPKWDLGELHAPPE</sequence>
<comment type="subunit">
    <text evidence="7">Homodimer.</text>
</comment>
<name>A0A9P6E0Q0_9AGAM</name>
<dbReference type="SUPFAM" id="SSF53067">
    <property type="entry name" value="Actin-like ATPase domain"/>
    <property type="match status" value="2"/>
</dbReference>
<dbReference type="PANTHER" id="PTHR11735:SF6">
    <property type="entry name" value="TRNA N6-ADENOSINE THREONYLCARBAMOYLTRANSFERASE, MITOCHONDRIAL"/>
    <property type="match status" value="1"/>
</dbReference>
<keyword evidence="4 7" id="KW-0479">Metal-binding</keyword>
<feature type="domain" description="Gcp-like" evidence="8">
    <location>
        <begin position="46"/>
        <end position="351"/>
    </location>
</feature>
<dbReference type="InterPro" id="IPR043129">
    <property type="entry name" value="ATPase_NBD"/>
</dbReference>
<dbReference type="Pfam" id="PF00814">
    <property type="entry name" value="TsaD"/>
    <property type="match status" value="1"/>
</dbReference>
<keyword evidence="10" id="KW-1185">Reference proteome</keyword>
<keyword evidence="7" id="KW-0496">Mitochondrion</keyword>
<dbReference type="InterPro" id="IPR022450">
    <property type="entry name" value="TsaD"/>
</dbReference>
<evidence type="ECO:0000256" key="3">
    <source>
        <dbReference type="ARBA" id="ARBA00022694"/>
    </source>
</evidence>
<comment type="subcellular location">
    <subcellularLocation>
        <location evidence="7">Mitochondrion</location>
    </subcellularLocation>
</comment>
<dbReference type="CDD" id="cd24134">
    <property type="entry name" value="ASKHA_NBD_OSGEPL1_QRI7_euk"/>
    <property type="match status" value="1"/>
</dbReference>
<accession>A0A9P6E0Q0</accession>
<gene>
    <name evidence="9" type="ORF">BS47DRAFT_1313601</name>
</gene>
<evidence type="ECO:0000259" key="8">
    <source>
        <dbReference type="Pfam" id="PF00814"/>
    </source>
</evidence>
<comment type="catalytic activity">
    <reaction evidence="6 7">
        <text>L-threonylcarbamoyladenylate + adenosine(37) in tRNA = N(6)-L-threonylcarbamoyladenosine(37) in tRNA + AMP + H(+)</text>
        <dbReference type="Rhea" id="RHEA:37059"/>
        <dbReference type="Rhea" id="RHEA-COMP:10162"/>
        <dbReference type="Rhea" id="RHEA-COMP:10163"/>
        <dbReference type="ChEBI" id="CHEBI:15378"/>
        <dbReference type="ChEBI" id="CHEBI:73682"/>
        <dbReference type="ChEBI" id="CHEBI:74411"/>
        <dbReference type="ChEBI" id="CHEBI:74418"/>
        <dbReference type="ChEBI" id="CHEBI:456215"/>
        <dbReference type="EC" id="2.3.1.234"/>
    </reaction>
</comment>
<protein>
    <recommendedName>
        <fullName evidence="1">N(6)-L-threonylcarbamoyladenine synthase</fullName>
        <ecNumber evidence="1">2.3.1.234</ecNumber>
    </recommendedName>
</protein>
<dbReference type="OrthoDB" id="10259622at2759"/>
<dbReference type="AlphaFoldDB" id="A0A9P6E0Q0"/>
<dbReference type="Gene3D" id="3.30.420.40">
    <property type="match status" value="2"/>
</dbReference>
<comment type="similarity">
    <text evidence="7">Belongs to the KAE1 / TsaD family.</text>
</comment>
<dbReference type="GO" id="GO:0046872">
    <property type="term" value="F:metal ion binding"/>
    <property type="evidence" value="ECO:0007669"/>
    <property type="project" value="UniProtKB-KW"/>
</dbReference>
<keyword evidence="2 7" id="KW-0808">Transferase</keyword>
<evidence type="ECO:0000256" key="6">
    <source>
        <dbReference type="ARBA" id="ARBA00048117"/>
    </source>
</evidence>
<dbReference type="EC" id="2.3.1.234" evidence="1"/>
<dbReference type="InterPro" id="IPR017860">
    <property type="entry name" value="Peptidase_M22_CS"/>
</dbReference>
<proteinExistence type="inferred from homology"/>
<evidence type="ECO:0000256" key="5">
    <source>
        <dbReference type="ARBA" id="ARBA00023315"/>
    </source>
</evidence>
<dbReference type="Proteomes" id="UP000886523">
    <property type="component" value="Unassembled WGS sequence"/>
</dbReference>
<dbReference type="FunFam" id="3.30.420.40:FF:000012">
    <property type="entry name" value="tRNA N6-adenosine threonylcarbamoyltransferase"/>
    <property type="match status" value="1"/>
</dbReference>
<dbReference type="GO" id="GO:0061711">
    <property type="term" value="F:tRNA N(6)-L-threonylcarbamoyladenine synthase activity"/>
    <property type="evidence" value="ECO:0007669"/>
    <property type="project" value="UniProtKB-EC"/>
</dbReference>
<dbReference type="InterPro" id="IPR017861">
    <property type="entry name" value="KAE1/TsaD"/>
</dbReference>
<dbReference type="EMBL" id="MU128927">
    <property type="protein sequence ID" value="KAF9518108.1"/>
    <property type="molecule type" value="Genomic_DNA"/>
</dbReference>
<keyword evidence="5 7" id="KW-0012">Acyltransferase</keyword>
<keyword evidence="3 7" id="KW-0819">tRNA processing</keyword>
<evidence type="ECO:0000313" key="10">
    <source>
        <dbReference type="Proteomes" id="UP000886523"/>
    </source>
</evidence>
<dbReference type="NCBIfam" id="TIGR00329">
    <property type="entry name" value="gcp_kae1"/>
    <property type="match status" value="1"/>
</dbReference>
<comment type="caution">
    <text evidence="9">The sequence shown here is derived from an EMBL/GenBank/DDBJ whole genome shotgun (WGS) entry which is preliminary data.</text>
</comment>
<dbReference type="InterPro" id="IPR000905">
    <property type="entry name" value="Gcp-like_dom"/>
</dbReference>
<dbReference type="GO" id="GO:0072670">
    <property type="term" value="P:mitochondrial tRNA threonylcarbamoyladenosine modification"/>
    <property type="evidence" value="ECO:0007669"/>
    <property type="project" value="TreeGrafter"/>
</dbReference>
<dbReference type="PROSITE" id="PS01016">
    <property type="entry name" value="GLYCOPROTEASE"/>
    <property type="match status" value="1"/>
</dbReference>
<comment type="function">
    <text evidence="7">Required for the formation of a threonylcarbamoyl group on adenosine at position 37 (t(6)A37) in mitochondrial tRNAs that read codons beginning with adenine. Probably involved in the transfer of the threonylcarbamoyl moiety of threonylcarbamoyl-AMP (TC-AMP) to the N6 group of A37. Involved in mitochondrial genome maintenance.</text>
</comment>
<evidence type="ECO:0000256" key="4">
    <source>
        <dbReference type="ARBA" id="ARBA00022723"/>
    </source>
</evidence>
<comment type="cofactor">
    <cofactor evidence="7">
        <name>a divalent metal cation</name>
        <dbReference type="ChEBI" id="CHEBI:60240"/>
    </cofactor>
    <text evidence="7">Binds 1 divalent metal cation per subunit.</text>
</comment>
<evidence type="ECO:0000313" key="9">
    <source>
        <dbReference type="EMBL" id="KAF9518108.1"/>
    </source>
</evidence>
<reference evidence="9" key="1">
    <citation type="journal article" date="2020" name="Nat. Commun.">
        <title>Large-scale genome sequencing of mycorrhizal fungi provides insights into the early evolution of symbiotic traits.</title>
        <authorList>
            <person name="Miyauchi S."/>
            <person name="Kiss E."/>
            <person name="Kuo A."/>
            <person name="Drula E."/>
            <person name="Kohler A."/>
            <person name="Sanchez-Garcia M."/>
            <person name="Morin E."/>
            <person name="Andreopoulos B."/>
            <person name="Barry K.W."/>
            <person name="Bonito G."/>
            <person name="Buee M."/>
            <person name="Carver A."/>
            <person name="Chen C."/>
            <person name="Cichocki N."/>
            <person name="Clum A."/>
            <person name="Culley D."/>
            <person name="Crous P.W."/>
            <person name="Fauchery L."/>
            <person name="Girlanda M."/>
            <person name="Hayes R.D."/>
            <person name="Keri Z."/>
            <person name="LaButti K."/>
            <person name="Lipzen A."/>
            <person name="Lombard V."/>
            <person name="Magnuson J."/>
            <person name="Maillard F."/>
            <person name="Murat C."/>
            <person name="Nolan M."/>
            <person name="Ohm R.A."/>
            <person name="Pangilinan J."/>
            <person name="Pereira M.F."/>
            <person name="Perotto S."/>
            <person name="Peter M."/>
            <person name="Pfister S."/>
            <person name="Riley R."/>
            <person name="Sitrit Y."/>
            <person name="Stielow J.B."/>
            <person name="Szollosi G."/>
            <person name="Zifcakova L."/>
            <person name="Stursova M."/>
            <person name="Spatafora J.W."/>
            <person name="Tedersoo L."/>
            <person name="Vaario L.M."/>
            <person name="Yamada A."/>
            <person name="Yan M."/>
            <person name="Wang P."/>
            <person name="Xu J."/>
            <person name="Bruns T."/>
            <person name="Baldrian P."/>
            <person name="Vilgalys R."/>
            <person name="Dunand C."/>
            <person name="Henrissat B."/>
            <person name="Grigoriev I.V."/>
            <person name="Hibbett D."/>
            <person name="Nagy L.G."/>
            <person name="Martin F.M."/>
        </authorList>
    </citation>
    <scope>NUCLEOTIDE SEQUENCE</scope>
    <source>
        <strain evidence="9">UP504</strain>
    </source>
</reference>
<dbReference type="HAMAP" id="MF_01445">
    <property type="entry name" value="TsaD"/>
    <property type="match status" value="1"/>
</dbReference>
<organism evidence="9 10">
    <name type="scientific">Hydnum rufescens UP504</name>
    <dbReference type="NCBI Taxonomy" id="1448309"/>
    <lineage>
        <taxon>Eukaryota</taxon>
        <taxon>Fungi</taxon>
        <taxon>Dikarya</taxon>
        <taxon>Basidiomycota</taxon>
        <taxon>Agaricomycotina</taxon>
        <taxon>Agaricomycetes</taxon>
        <taxon>Cantharellales</taxon>
        <taxon>Hydnaceae</taxon>
        <taxon>Hydnum</taxon>
    </lineage>
</organism>
<dbReference type="PANTHER" id="PTHR11735">
    <property type="entry name" value="TRNA N6-ADENOSINE THREONYLCARBAMOYLTRANSFERASE"/>
    <property type="match status" value="1"/>
</dbReference>
<dbReference type="GO" id="GO:0005739">
    <property type="term" value="C:mitochondrion"/>
    <property type="evidence" value="ECO:0007669"/>
    <property type="project" value="UniProtKB-SubCell"/>
</dbReference>